<organism evidence="2 3">
    <name type="scientific">Myxacorys almedinensis A</name>
    <dbReference type="NCBI Taxonomy" id="2690445"/>
    <lineage>
        <taxon>Bacteria</taxon>
        <taxon>Bacillati</taxon>
        <taxon>Cyanobacteriota</taxon>
        <taxon>Cyanophyceae</taxon>
        <taxon>Leptolyngbyales</taxon>
        <taxon>Leptolyngbyaceae</taxon>
        <taxon>Myxacorys</taxon>
        <taxon>Myxacorys almedinensis</taxon>
    </lineage>
</organism>
<dbReference type="PANTHER" id="PTHR10569:SF2">
    <property type="entry name" value="GLYCOGEN DEBRANCHING ENZYME"/>
    <property type="match status" value="1"/>
</dbReference>
<dbReference type="InterPro" id="IPR032790">
    <property type="entry name" value="GDE_C"/>
</dbReference>
<dbReference type="GO" id="GO:0004134">
    <property type="term" value="F:4-alpha-glucanotransferase activity"/>
    <property type="evidence" value="ECO:0007669"/>
    <property type="project" value="InterPro"/>
</dbReference>
<comment type="caution">
    <text evidence="2">The sequence shown here is derived from an EMBL/GenBank/DDBJ whole genome shotgun (WGS) entry which is preliminary data.</text>
</comment>
<reference evidence="2" key="1">
    <citation type="submission" date="2019-12" db="EMBL/GenBank/DDBJ databases">
        <title>High-Quality draft genome sequences of three cyanobacteria isolated from the limestone walls of the Old Cathedral of Coimbra.</title>
        <authorList>
            <person name="Tiago I."/>
            <person name="Soares F."/>
            <person name="Portugal A."/>
        </authorList>
    </citation>
    <scope>NUCLEOTIDE SEQUENCE</scope>
    <source>
        <strain evidence="2">A</strain>
    </source>
</reference>
<evidence type="ECO:0000313" key="2">
    <source>
        <dbReference type="EMBL" id="NDJ16309.1"/>
    </source>
</evidence>
<evidence type="ECO:0000259" key="1">
    <source>
        <dbReference type="Pfam" id="PF06202"/>
    </source>
</evidence>
<dbReference type="Gene3D" id="1.50.10.10">
    <property type="match status" value="1"/>
</dbReference>
<evidence type="ECO:0000313" key="3">
    <source>
        <dbReference type="Proteomes" id="UP000646053"/>
    </source>
</evidence>
<dbReference type="AlphaFoldDB" id="A0A8J8CH59"/>
<proteinExistence type="predicted"/>
<keyword evidence="3" id="KW-1185">Reference proteome</keyword>
<dbReference type="Pfam" id="PF06202">
    <property type="entry name" value="GDE_C"/>
    <property type="match status" value="1"/>
</dbReference>
<protein>
    <recommendedName>
        <fullName evidence="1">Glycogen debranching enzyme C-terminal domain-containing protein</fullName>
    </recommendedName>
</protein>
<dbReference type="InterPro" id="IPR012341">
    <property type="entry name" value="6hp_glycosidase-like_sf"/>
</dbReference>
<gene>
    <name evidence="2" type="ORF">GS601_03215</name>
</gene>
<feature type="domain" description="Glycogen debranching enzyme C-terminal" evidence="1">
    <location>
        <begin position="37"/>
        <end position="378"/>
    </location>
</feature>
<dbReference type="EMBL" id="WVIE01000003">
    <property type="protein sequence ID" value="NDJ16309.1"/>
    <property type="molecule type" value="Genomic_DNA"/>
</dbReference>
<dbReference type="PANTHER" id="PTHR10569">
    <property type="entry name" value="GLYCOGEN DEBRANCHING ENZYME"/>
    <property type="match status" value="1"/>
</dbReference>
<dbReference type="GO" id="GO:0004135">
    <property type="term" value="F:amylo-alpha-1,6-glucosidase activity"/>
    <property type="evidence" value="ECO:0007669"/>
    <property type="project" value="InterPro"/>
</dbReference>
<name>A0A8J8CH59_9CYAN</name>
<dbReference type="GO" id="GO:0005980">
    <property type="term" value="P:glycogen catabolic process"/>
    <property type="evidence" value="ECO:0007669"/>
    <property type="project" value="InterPro"/>
</dbReference>
<dbReference type="Proteomes" id="UP000646053">
    <property type="component" value="Unassembled WGS sequence"/>
</dbReference>
<accession>A0A8J8CH59</accession>
<dbReference type="InterPro" id="IPR008928">
    <property type="entry name" value="6-hairpin_glycosidase_sf"/>
</dbReference>
<dbReference type="InterPro" id="IPR010401">
    <property type="entry name" value="AGL/Gdb1"/>
</dbReference>
<dbReference type="SUPFAM" id="SSF48208">
    <property type="entry name" value="Six-hairpin glycosidases"/>
    <property type="match status" value="1"/>
</dbReference>
<sequence length="390" mass="43713">MIIERFRKHLPLSPSVNPPFSSLSDSSLSDPREWRLTNGRYALISLPSVALTPHRFSLARRILTMLSDYCYQGLIPTGFAEHDGKPMYDSIDTSLWWIETLGLYLEASQDWSFLQEQYAVVNQIYKAFTAGTLHSIHVDASDGLLTWSDRTMALTWMDATVDGTPVTPRCGKPIEVNALWYSSLCWASEWAERLSQQAPDPRVLSNQARRYGQQAEQVKQSLQRFWNGDASYLFDAISPDDRCDPAIRPNAVLALALQHCAFAPEQARRVLQIARDRLLTPYGLRSLDPAHPTYIGHYDGMPQSAHQGTVWSWLLDSFLRAWYRSCSDLPLGFDLQPLATHVENKVCLHTISEAFDGEPPHTPRGATATGGAIAELLRADGRIKGITIVG</sequence>